<dbReference type="RefSeq" id="WP_143383697.1">
    <property type="nucleotide sequence ID" value="NZ_FOOC01000020.1"/>
</dbReference>
<evidence type="ECO:0000313" key="1">
    <source>
        <dbReference type="EMBL" id="SFF66392.1"/>
    </source>
</evidence>
<dbReference type="OrthoDB" id="9813158at2"/>
<accession>A0A1I2KH90</accession>
<evidence type="ECO:0000313" key="2">
    <source>
        <dbReference type="Proteomes" id="UP000199771"/>
    </source>
</evidence>
<sequence length="153" mass="16573">MEIVATDDPQARMRLAPQPHWLEGGSIPRICSSVLYSLVASAAGLVVLAAIQTLEPIATLDLRMMICHPYRPSAQCWSAPNAGRSPPMCAFVRCLVHAQSCPEPVAAGDATFMRGTRGRRFDYRTGNRSMACPVAGRGPPRMECRYPGPLPPP</sequence>
<keyword evidence="2" id="KW-1185">Reference proteome</keyword>
<proteinExistence type="predicted"/>
<dbReference type="Proteomes" id="UP000199771">
    <property type="component" value="Unassembled WGS sequence"/>
</dbReference>
<name>A0A1I2KH90_9GAMM</name>
<dbReference type="AlphaFoldDB" id="A0A1I2KH90"/>
<dbReference type="EMBL" id="FOOC01000020">
    <property type="protein sequence ID" value="SFF66392.1"/>
    <property type="molecule type" value="Genomic_DNA"/>
</dbReference>
<reference evidence="1 2" key="1">
    <citation type="submission" date="2016-10" db="EMBL/GenBank/DDBJ databases">
        <authorList>
            <person name="de Groot N.N."/>
        </authorList>
    </citation>
    <scope>NUCLEOTIDE SEQUENCE [LARGE SCALE GENOMIC DNA]</scope>
    <source>
        <strain evidence="1 2">DSM 23609</strain>
    </source>
</reference>
<protein>
    <submittedName>
        <fullName evidence="1">Uncharacterized protein</fullName>
    </submittedName>
</protein>
<dbReference type="Gene3D" id="3.10.129.10">
    <property type="entry name" value="Hotdog Thioesterase"/>
    <property type="match status" value="1"/>
</dbReference>
<gene>
    <name evidence="1" type="ORF">SAMN04488120_1207</name>
</gene>
<dbReference type="STRING" id="1076937.SAMN04488120_1207"/>
<organism evidence="1 2">
    <name type="scientific">Fontimonas thermophila</name>
    <dbReference type="NCBI Taxonomy" id="1076937"/>
    <lineage>
        <taxon>Bacteria</taxon>
        <taxon>Pseudomonadati</taxon>
        <taxon>Pseudomonadota</taxon>
        <taxon>Gammaproteobacteria</taxon>
        <taxon>Nevskiales</taxon>
        <taxon>Nevskiaceae</taxon>
        <taxon>Fontimonas</taxon>
    </lineage>
</organism>